<gene>
    <name evidence="8" type="ORF">OL234_01115</name>
</gene>
<evidence type="ECO:0000256" key="2">
    <source>
        <dbReference type="ARBA" id="ARBA00022475"/>
    </source>
</evidence>
<evidence type="ECO:0000313" key="9">
    <source>
        <dbReference type="Proteomes" id="UP001179647"/>
    </source>
</evidence>
<keyword evidence="2 6" id="KW-1003">Cell membrane</keyword>
<feature type="transmembrane region" description="Helical" evidence="6">
    <location>
        <begin position="563"/>
        <end position="585"/>
    </location>
</feature>
<proteinExistence type="inferred from homology"/>
<organism evidence="8 9">
    <name type="scientific">Vagococcus intermedius</name>
    <dbReference type="NCBI Taxonomy" id="2991418"/>
    <lineage>
        <taxon>Bacteria</taxon>
        <taxon>Bacillati</taxon>
        <taxon>Bacillota</taxon>
        <taxon>Bacilli</taxon>
        <taxon>Lactobacillales</taxon>
        <taxon>Enterococcaceae</taxon>
        <taxon>Vagococcus</taxon>
    </lineage>
</organism>
<feature type="transmembrane region" description="Helical" evidence="6">
    <location>
        <begin position="56"/>
        <end position="80"/>
    </location>
</feature>
<dbReference type="AlphaFoldDB" id="A0AAF0CV17"/>
<dbReference type="PIRSF" id="PIRSF018968">
    <property type="entry name" value="ABC_permease_BceB"/>
    <property type="match status" value="1"/>
</dbReference>
<feature type="transmembrane region" description="Helical" evidence="6">
    <location>
        <begin position="160"/>
        <end position="177"/>
    </location>
</feature>
<feature type="transmembrane region" description="Helical" evidence="6">
    <location>
        <begin position="651"/>
        <end position="672"/>
    </location>
</feature>
<feature type="transmembrane region" description="Helical" evidence="6">
    <location>
        <begin position="197"/>
        <end position="219"/>
    </location>
</feature>
<dbReference type="EMBL" id="CP110232">
    <property type="protein sequence ID" value="WEG73540.1"/>
    <property type="molecule type" value="Genomic_DNA"/>
</dbReference>
<feature type="domain" description="ABC3 transporter permease C-terminal" evidence="7">
    <location>
        <begin position="570"/>
        <end position="681"/>
    </location>
</feature>
<feature type="domain" description="ABC3 transporter permease C-terminal" evidence="7">
    <location>
        <begin position="63"/>
        <end position="178"/>
    </location>
</feature>
<evidence type="ECO:0000259" key="7">
    <source>
        <dbReference type="Pfam" id="PF02687"/>
    </source>
</evidence>
<dbReference type="GO" id="GO:0005886">
    <property type="term" value="C:plasma membrane"/>
    <property type="evidence" value="ECO:0007669"/>
    <property type="project" value="UniProtKB-SubCell"/>
</dbReference>
<evidence type="ECO:0000313" key="8">
    <source>
        <dbReference type="EMBL" id="WEG73540.1"/>
    </source>
</evidence>
<dbReference type="GO" id="GO:0055085">
    <property type="term" value="P:transmembrane transport"/>
    <property type="evidence" value="ECO:0007669"/>
    <property type="project" value="UniProtKB-UniRule"/>
</dbReference>
<dbReference type="RefSeq" id="WP_275469339.1">
    <property type="nucleotide sequence ID" value="NZ_CP110232.1"/>
</dbReference>
<reference evidence="8" key="1">
    <citation type="submission" date="2022-10" db="EMBL/GenBank/DDBJ databases">
        <title>Vagococcus sp. isolated from poultry meat.</title>
        <authorList>
            <person name="Johansson P."/>
            <person name="Bjorkroth J."/>
        </authorList>
    </citation>
    <scope>NUCLEOTIDE SEQUENCE</scope>
    <source>
        <strain evidence="8">STAA11</strain>
    </source>
</reference>
<dbReference type="KEGG" id="vie:OL234_01115"/>
<sequence length="682" mass="77868">MIFIRLVQKNVKTQFKNYLIYSLSMACSVMVYYSFISMSLDQSLLQRLHANRNLAATLQASGAMIALFIFVFMYIANSLFINKRKNELGLYSLLGMRRYQIGLMIFLENLVLGLFSLIIGLILGIIFSKLFSMMLVKALSLEMDSRFVFNLGAVEKTTRMYLIILFLVSLRGIYLVYRYNLIDLFRSATKGERYIKVTLFTWLIGFLGIFLVCLGYYRAAHLSDYTMILNQHYENGMGLFFGVIRILAYCVSGTYFIFYGFLPIVLVMLQKIKSFYYRDIHMITTGNLRFNFRKNAMLLGTIAVLSGTAIAAIGGATNVYSFGIEAAEKDNPVNFIVDETLSDELVTKLSSLEREKSNLEQVNLPITLLKGEFVQTFSEEQTTAKGPFNIISEKNYADLQAINPHLKTLAKLKETEVIYLEGVVYGGQGAWNRTFSTIKFEGFTSSFKVKNVMIDELGGRMRARYNLPTFIMAESQVDKLKGQKKYTLSFIRSHNKLSDEAVYKKVVRKFPPTKLRLIEDNDTIYEEKVPQAMVQRDDYLGLTREVVVARYPDLQNNRTQFGLLVYTAIFLGSIFLIATGSIIMLKQLSEAEEERSRYQMLRKLGVTQSQIKGSIYRQNALVFFVPIIIAALHGKYALVALSYLLPSSNQTLTWLARGIMLVIYLIFYLSTVSNYNKIVNKS</sequence>
<comment type="subcellular location">
    <subcellularLocation>
        <location evidence="1 6">Cell membrane</location>
        <topology evidence="1 6">Multi-pass membrane protein</topology>
    </subcellularLocation>
</comment>
<keyword evidence="5 6" id="KW-0472">Membrane</keyword>
<dbReference type="InterPro" id="IPR027022">
    <property type="entry name" value="ABC_permease_BceB-typ"/>
</dbReference>
<keyword evidence="3 6" id="KW-0812">Transmembrane</keyword>
<evidence type="ECO:0000256" key="3">
    <source>
        <dbReference type="ARBA" id="ARBA00022692"/>
    </source>
</evidence>
<comment type="similarity">
    <text evidence="6">Belongs to the ABC-4 integral membrane protein family.</text>
</comment>
<evidence type="ECO:0000256" key="1">
    <source>
        <dbReference type="ARBA" id="ARBA00004651"/>
    </source>
</evidence>
<evidence type="ECO:0000256" key="5">
    <source>
        <dbReference type="ARBA" id="ARBA00023136"/>
    </source>
</evidence>
<feature type="transmembrane region" description="Helical" evidence="6">
    <location>
        <begin position="18"/>
        <end position="36"/>
    </location>
</feature>
<keyword evidence="4 6" id="KW-1133">Transmembrane helix</keyword>
<keyword evidence="9" id="KW-1185">Reference proteome</keyword>
<name>A0AAF0CV17_9ENTE</name>
<accession>A0AAF0CV17</accession>
<dbReference type="Pfam" id="PF02687">
    <property type="entry name" value="FtsX"/>
    <property type="match status" value="2"/>
</dbReference>
<evidence type="ECO:0000256" key="6">
    <source>
        <dbReference type="PIRNR" id="PIRNR018968"/>
    </source>
</evidence>
<dbReference type="InterPro" id="IPR052536">
    <property type="entry name" value="ABC-4_Integral_Memb_Prot"/>
</dbReference>
<dbReference type="PANTHER" id="PTHR46795:SF3">
    <property type="entry name" value="ABC TRANSPORTER PERMEASE"/>
    <property type="match status" value="1"/>
</dbReference>
<dbReference type="InterPro" id="IPR003838">
    <property type="entry name" value="ABC3_permease_C"/>
</dbReference>
<protein>
    <recommendedName>
        <fullName evidence="7">ABC3 transporter permease C-terminal domain-containing protein</fullName>
    </recommendedName>
</protein>
<evidence type="ECO:0000256" key="4">
    <source>
        <dbReference type="ARBA" id="ARBA00022989"/>
    </source>
</evidence>
<dbReference type="Proteomes" id="UP001179647">
    <property type="component" value="Chromosome"/>
</dbReference>
<keyword evidence="6" id="KW-0813">Transport</keyword>
<feature type="transmembrane region" description="Helical" evidence="6">
    <location>
        <begin position="620"/>
        <end position="645"/>
    </location>
</feature>
<dbReference type="PANTHER" id="PTHR46795">
    <property type="entry name" value="ABC TRANSPORTER PERMEASE-RELATED-RELATED"/>
    <property type="match status" value="1"/>
</dbReference>
<feature type="transmembrane region" description="Helical" evidence="6">
    <location>
        <begin position="239"/>
        <end position="269"/>
    </location>
</feature>
<dbReference type="PROSITE" id="PS51257">
    <property type="entry name" value="PROKAR_LIPOPROTEIN"/>
    <property type="match status" value="1"/>
</dbReference>
<feature type="transmembrane region" description="Helical" evidence="6">
    <location>
        <begin position="296"/>
        <end position="316"/>
    </location>
</feature>
<feature type="transmembrane region" description="Helical" evidence="6">
    <location>
        <begin position="101"/>
        <end position="127"/>
    </location>
</feature>